<protein>
    <recommendedName>
        <fullName evidence="7">Phosphatidylglycerol--prolipoprotein diacylglyceryl transferase</fullName>
        <ecNumber evidence="7">2.5.1.145</ecNumber>
    </recommendedName>
</protein>
<evidence type="ECO:0000256" key="3">
    <source>
        <dbReference type="ARBA" id="ARBA00022679"/>
    </source>
</evidence>
<dbReference type="EC" id="2.5.1.145" evidence="7"/>
<feature type="transmembrane region" description="Helical" evidence="7">
    <location>
        <begin position="48"/>
        <end position="69"/>
    </location>
</feature>
<organism evidence="8 9">
    <name type="scientific">Desulforamulus aeronauticus DSM 10349</name>
    <dbReference type="NCBI Taxonomy" id="1121421"/>
    <lineage>
        <taxon>Bacteria</taxon>
        <taxon>Bacillati</taxon>
        <taxon>Bacillota</taxon>
        <taxon>Clostridia</taxon>
        <taxon>Eubacteriales</taxon>
        <taxon>Peptococcaceae</taxon>
        <taxon>Desulforamulus</taxon>
    </lineage>
</organism>
<dbReference type="UniPathway" id="UPA00664"/>
<dbReference type="GO" id="GO:0008961">
    <property type="term" value="F:phosphatidylglycerol-prolipoprotein diacylglyceryl transferase activity"/>
    <property type="evidence" value="ECO:0007669"/>
    <property type="project" value="UniProtKB-UniRule"/>
</dbReference>
<comment type="similarity">
    <text evidence="1 7">Belongs to the Lgt family.</text>
</comment>
<feature type="transmembrane region" description="Helical" evidence="7">
    <location>
        <begin position="16"/>
        <end position="36"/>
    </location>
</feature>
<keyword evidence="5 7" id="KW-1133">Transmembrane helix</keyword>
<comment type="pathway">
    <text evidence="7">Protein modification; lipoprotein biosynthesis (diacylglyceryl transfer).</text>
</comment>
<dbReference type="GO" id="GO:0005886">
    <property type="term" value="C:plasma membrane"/>
    <property type="evidence" value="ECO:0007669"/>
    <property type="project" value="UniProtKB-SubCell"/>
</dbReference>
<keyword evidence="3 7" id="KW-0808">Transferase</keyword>
<dbReference type="GO" id="GO:0042158">
    <property type="term" value="P:lipoprotein biosynthetic process"/>
    <property type="evidence" value="ECO:0007669"/>
    <property type="project" value="UniProtKB-UniRule"/>
</dbReference>
<dbReference type="OrthoDB" id="871140at2"/>
<feature type="transmembrane region" description="Helical" evidence="7">
    <location>
        <begin position="166"/>
        <end position="188"/>
    </location>
</feature>
<feature type="binding site" evidence="7">
    <location>
        <position position="130"/>
    </location>
    <ligand>
        <name>a 1,2-diacyl-sn-glycero-3-phospho-(1'-sn-glycerol)</name>
        <dbReference type="ChEBI" id="CHEBI:64716"/>
    </ligand>
</feature>
<keyword evidence="4 7" id="KW-0812">Transmembrane</keyword>
<feature type="transmembrane region" description="Helical" evidence="7">
    <location>
        <begin position="81"/>
        <end position="104"/>
    </location>
</feature>
<evidence type="ECO:0000256" key="2">
    <source>
        <dbReference type="ARBA" id="ARBA00022475"/>
    </source>
</evidence>
<keyword evidence="9" id="KW-1185">Reference proteome</keyword>
<dbReference type="PANTHER" id="PTHR30589:SF0">
    <property type="entry name" value="PHOSPHATIDYLGLYCEROL--PROLIPOPROTEIN DIACYLGLYCERYL TRANSFERASE"/>
    <property type="match status" value="1"/>
</dbReference>
<evidence type="ECO:0000256" key="5">
    <source>
        <dbReference type="ARBA" id="ARBA00022989"/>
    </source>
</evidence>
<keyword evidence="2 7" id="KW-1003">Cell membrane</keyword>
<feature type="transmembrane region" description="Helical" evidence="7">
    <location>
        <begin position="195"/>
        <end position="216"/>
    </location>
</feature>
<evidence type="ECO:0000313" key="9">
    <source>
        <dbReference type="Proteomes" id="UP000183997"/>
    </source>
</evidence>
<dbReference type="NCBIfam" id="TIGR00544">
    <property type="entry name" value="lgt"/>
    <property type="match status" value="1"/>
</dbReference>
<comment type="subcellular location">
    <subcellularLocation>
        <location evidence="7">Cell membrane</location>
        <topology evidence="7">Multi-pass membrane protein</topology>
    </subcellularLocation>
</comment>
<dbReference type="EMBL" id="FRAR01000006">
    <property type="protein sequence ID" value="SHK08140.1"/>
    <property type="molecule type" value="Genomic_DNA"/>
</dbReference>
<feature type="transmembrane region" description="Helical" evidence="7">
    <location>
        <begin position="133"/>
        <end position="154"/>
    </location>
</feature>
<evidence type="ECO:0000256" key="7">
    <source>
        <dbReference type="HAMAP-Rule" id="MF_01147"/>
    </source>
</evidence>
<feature type="transmembrane region" description="Helical" evidence="7">
    <location>
        <begin position="228"/>
        <end position="248"/>
    </location>
</feature>
<evidence type="ECO:0000256" key="4">
    <source>
        <dbReference type="ARBA" id="ARBA00022692"/>
    </source>
</evidence>
<dbReference type="RefSeq" id="WP_072910831.1">
    <property type="nucleotide sequence ID" value="NZ_FRAR01000006.1"/>
</dbReference>
<name>A0A1M6PJQ4_9FIRM</name>
<evidence type="ECO:0000256" key="6">
    <source>
        <dbReference type="ARBA" id="ARBA00023136"/>
    </source>
</evidence>
<dbReference type="STRING" id="1121421.SAMN02745123_00623"/>
<dbReference type="AlphaFoldDB" id="A0A1M6PJQ4"/>
<evidence type="ECO:0000256" key="1">
    <source>
        <dbReference type="ARBA" id="ARBA00007150"/>
    </source>
</evidence>
<keyword evidence="6 7" id="KW-0472">Membrane</keyword>
<comment type="catalytic activity">
    <reaction evidence="7">
        <text>L-cysteinyl-[prolipoprotein] + a 1,2-diacyl-sn-glycero-3-phospho-(1'-sn-glycerol) = an S-1,2-diacyl-sn-glyceryl-L-cysteinyl-[prolipoprotein] + sn-glycerol 1-phosphate + H(+)</text>
        <dbReference type="Rhea" id="RHEA:56712"/>
        <dbReference type="Rhea" id="RHEA-COMP:14679"/>
        <dbReference type="Rhea" id="RHEA-COMP:14680"/>
        <dbReference type="ChEBI" id="CHEBI:15378"/>
        <dbReference type="ChEBI" id="CHEBI:29950"/>
        <dbReference type="ChEBI" id="CHEBI:57685"/>
        <dbReference type="ChEBI" id="CHEBI:64716"/>
        <dbReference type="ChEBI" id="CHEBI:140658"/>
        <dbReference type="EC" id="2.5.1.145"/>
    </reaction>
</comment>
<evidence type="ECO:0000313" key="8">
    <source>
        <dbReference type="EMBL" id="SHK08140.1"/>
    </source>
</evidence>
<dbReference type="PANTHER" id="PTHR30589">
    <property type="entry name" value="PROLIPOPROTEIN DIACYLGLYCERYL TRANSFERASE"/>
    <property type="match status" value="1"/>
</dbReference>
<sequence>MHQILFYIGDWPIRSFGVMLSLGILGGLLVAFLVARAQGRYAEEVLDLAFYAILGGLVGARLWEVVFSWEYYGNHLLEIPAIWNGGISVQGSVLGGLLAVIWYCRKRNIAIWPMMDTLAPGVLVGQAIGRLGCFLNGCCFGIPHVHLGVIYPAGTDAYYAFGSQPLFPAVLFEAAWDVLVLIVLLALLKRKPFPGFIALSYFILYSVGRFTLEFWRGDSLRTFMNLKAAQVSSVATILVSLALMYYLYNLFPKKDKNLIYSTGQNNSRR</sequence>
<reference evidence="9" key="1">
    <citation type="submission" date="2016-11" db="EMBL/GenBank/DDBJ databases">
        <authorList>
            <person name="Varghese N."/>
            <person name="Submissions S."/>
        </authorList>
    </citation>
    <scope>NUCLEOTIDE SEQUENCE [LARGE SCALE GENOMIC DNA]</scope>
    <source>
        <strain evidence="9">DSM 10349</strain>
    </source>
</reference>
<dbReference type="Pfam" id="PF01790">
    <property type="entry name" value="LGT"/>
    <property type="match status" value="1"/>
</dbReference>
<keyword evidence="8" id="KW-0449">Lipoprotein</keyword>
<dbReference type="InterPro" id="IPR001640">
    <property type="entry name" value="Lgt"/>
</dbReference>
<proteinExistence type="inferred from homology"/>
<dbReference type="HAMAP" id="MF_01147">
    <property type="entry name" value="Lgt"/>
    <property type="match status" value="1"/>
</dbReference>
<accession>A0A1M6PJQ4</accession>
<gene>
    <name evidence="7" type="primary">lgt</name>
    <name evidence="8" type="ORF">SAMN02745123_00623</name>
</gene>
<comment type="function">
    <text evidence="7">Catalyzes the transfer of the diacylglyceryl group from phosphatidylglycerol to the sulfhydryl group of the N-terminal cysteine of a prolipoprotein, the first step in the formation of mature lipoproteins.</text>
</comment>
<dbReference type="Proteomes" id="UP000183997">
    <property type="component" value="Unassembled WGS sequence"/>
</dbReference>